<dbReference type="Pfam" id="PF01381">
    <property type="entry name" value="HTH_3"/>
    <property type="match status" value="1"/>
</dbReference>
<reference evidence="3 4" key="1">
    <citation type="submission" date="2016-02" db="EMBL/GenBank/DDBJ databases">
        <authorList>
            <consortium name="Pathogen Informatics"/>
        </authorList>
    </citation>
    <scope>NUCLEOTIDE SEQUENCE [LARGE SCALE GENOMIC DNA]</scope>
    <source>
        <strain evidence="3 4">SS1013</strain>
    </source>
</reference>
<dbReference type="SMART" id="SM00530">
    <property type="entry name" value="HTH_XRE"/>
    <property type="match status" value="1"/>
</dbReference>
<sequence>MNRLKILRKEKGLSQQALAKEIGVSYRTLQNWENGVNTIKPDKAQALAKHFGVSVGYLLGYSEQLPDPEFEKQNNAKLIGLVDKIIDDPTTRDELFPEIDKIMKDVSVETGRKKFYRLQNSDGFQKMVDYLTERQIKIVGEVLSDIPGLKKAKEIDADTIDFHVKRFFYALSQIPELEGELLTYFVTLSKSDKQAIISIVKSLNHTD</sequence>
<name>A0A0Z8QN05_STRSU</name>
<protein>
    <submittedName>
        <fullName evidence="3">Transcriptional regulator</fullName>
    </submittedName>
</protein>
<evidence type="ECO:0000313" key="4">
    <source>
        <dbReference type="Proteomes" id="UP000069526"/>
    </source>
</evidence>
<evidence type="ECO:0000259" key="2">
    <source>
        <dbReference type="PROSITE" id="PS50943"/>
    </source>
</evidence>
<dbReference type="InterPro" id="IPR010982">
    <property type="entry name" value="Lambda_DNA-bd_dom_sf"/>
</dbReference>
<dbReference type="Proteomes" id="UP000069526">
    <property type="component" value="Unassembled WGS sequence"/>
</dbReference>
<evidence type="ECO:0000313" key="3">
    <source>
        <dbReference type="EMBL" id="CYW67220.1"/>
    </source>
</evidence>
<dbReference type="EMBL" id="FIJK01000070">
    <property type="protein sequence ID" value="CYW67220.1"/>
    <property type="molecule type" value="Genomic_DNA"/>
</dbReference>
<dbReference type="PROSITE" id="PS50943">
    <property type="entry name" value="HTH_CROC1"/>
    <property type="match status" value="1"/>
</dbReference>
<dbReference type="CDD" id="cd00093">
    <property type="entry name" value="HTH_XRE"/>
    <property type="match status" value="1"/>
</dbReference>
<dbReference type="RefSeq" id="WP_079397188.1">
    <property type="nucleotide sequence ID" value="NZ_CEIH01000010.1"/>
</dbReference>
<dbReference type="GO" id="GO:0003677">
    <property type="term" value="F:DNA binding"/>
    <property type="evidence" value="ECO:0007669"/>
    <property type="project" value="UniProtKB-KW"/>
</dbReference>
<dbReference type="PANTHER" id="PTHR46558">
    <property type="entry name" value="TRACRIPTIONAL REGULATORY PROTEIN-RELATED-RELATED"/>
    <property type="match status" value="1"/>
</dbReference>
<feature type="domain" description="HTH cro/C1-type" evidence="2">
    <location>
        <begin position="4"/>
        <end position="58"/>
    </location>
</feature>
<dbReference type="PANTHER" id="PTHR46558:SF11">
    <property type="entry name" value="HTH-TYPE TRANSCRIPTIONAL REGULATOR XRE"/>
    <property type="match status" value="1"/>
</dbReference>
<dbReference type="SUPFAM" id="SSF47413">
    <property type="entry name" value="lambda repressor-like DNA-binding domains"/>
    <property type="match status" value="1"/>
</dbReference>
<dbReference type="AlphaFoldDB" id="A0A0Z8QN05"/>
<keyword evidence="1" id="KW-0238">DNA-binding</keyword>
<gene>
    <name evidence="3" type="ORF">ERS132539_02132</name>
</gene>
<dbReference type="Gene3D" id="1.10.260.40">
    <property type="entry name" value="lambda repressor-like DNA-binding domains"/>
    <property type="match status" value="1"/>
</dbReference>
<organism evidence="3 4">
    <name type="scientific">Streptococcus suis</name>
    <dbReference type="NCBI Taxonomy" id="1307"/>
    <lineage>
        <taxon>Bacteria</taxon>
        <taxon>Bacillati</taxon>
        <taxon>Bacillota</taxon>
        <taxon>Bacilli</taxon>
        <taxon>Lactobacillales</taxon>
        <taxon>Streptococcaceae</taxon>
        <taxon>Streptococcus</taxon>
    </lineage>
</organism>
<accession>A0A0Z8QN05</accession>
<evidence type="ECO:0000256" key="1">
    <source>
        <dbReference type="ARBA" id="ARBA00023125"/>
    </source>
</evidence>
<dbReference type="InterPro" id="IPR001387">
    <property type="entry name" value="Cro/C1-type_HTH"/>
</dbReference>
<proteinExistence type="predicted"/>